<sequence>MAYPRRRRRRSLSVGTTHHEHNSDNDKNEATAASARSLSPKRTRKAVSFSEEQPMVLETYSNDDYNRQIGEDPWYEMTPQERDEVRQQIWDYIHLEMPLNECYTSGRHKYCQLCWRNTCTCRIRAREMWRRRPGISASFVSCKYRPRPVSASSPRRRSPSFTLRRVDSSFG</sequence>
<evidence type="ECO:0000313" key="1">
    <source>
        <dbReference type="EMBL" id="KAJ1679595.1"/>
    </source>
</evidence>
<reference evidence="1" key="1">
    <citation type="submission" date="2022-06" db="EMBL/GenBank/DDBJ databases">
        <title>Phylogenomic reconstructions and comparative analyses of Kickxellomycotina fungi.</title>
        <authorList>
            <person name="Reynolds N.K."/>
            <person name="Stajich J.E."/>
            <person name="Barry K."/>
            <person name="Grigoriev I.V."/>
            <person name="Crous P."/>
            <person name="Smith M.E."/>
        </authorList>
    </citation>
    <scope>NUCLEOTIDE SEQUENCE</scope>
    <source>
        <strain evidence="1">RSA 2271</strain>
    </source>
</reference>
<dbReference type="Proteomes" id="UP001145114">
    <property type="component" value="Unassembled WGS sequence"/>
</dbReference>
<gene>
    <name evidence="1" type="ORF">EV182_001721</name>
</gene>
<protein>
    <submittedName>
        <fullName evidence="1">Uncharacterized protein</fullName>
    </submittedName>
</protein>
<evidence type="ECO:0000313" key="2">
    <source>
        <dbReference type="Proteomes" id="UP001145114"/>
    </source>
</evidence>
<comment type="caution">
    <text evidence="1">The sequence shown here is derived from an EMBL/GenBank/DDBJ whole genome shotgun (WGS) entry which is preliminary data.</text>
</comment>
<accession>A0ACC1HSP7</accession>
<keyword evidence="2" id="KW-1185">Reference proteome</keyword>
<proteinExistence type="predicted"/>
<organism evidence="1 2">
    <name type="scientific">Spiromyces aspiralis</name>
    <dbReference type="NCBI Taxonomy" id="68401"/>
    <lineage>
        <taxon>Eukaryota</taxon>
        <taxon>Fungi</taxon>
        <taxon>Fungi incertae sedis</taxon>
        <taxon>Zoopagomycota</taxon>
        <taxon>Kickxellomycotina</taxon>
        <taxon>Kickxellomycetes</taxon>
        <taxon>Kickxellales</taxon>
        <taxon>Kickxellaceae</taxon>
        <taxon>Spiromyces</taxon>
    </lineage>
</organism>
<name>A0ACC1HSP7_9FUNG</name>
<dbReference type="EMBL" id="JAMZIH010000283">
    <property type="protein sequence ID" value="KAJ1679595.1"/>
    <property type="molecule type" value="Genomic_DNA"/>
</dbReference>